<reference evidence="1" key="1">
    <citation type="submission" date="2023-07" db="EMBL/GenBank/DDBJ databases">
        <title>Black Yeasts Isolated from many extreme environments.</title>
        <authorList>
            <person name="Coleine C."/>
            <person name="Stajich J.E."/>
            <person name="Selbmann L."/>
        </authorList>
    </citation>
    <scope>NUCLEOTIDE SEQUENCE</scope>
    <source>
        <strain evidence="1">CCFEE 5714</strain>
    </source>
</reference>
<keyword evidence="2" id="KW-1185">Reference proteome</keyword>
<comment type="caution">
    <text evidence="1">The sequence shown here is derived from an EMBL/GenBank/DDBJ whole genome shotgun (WGS) entry which is preliminary data.</text>
</comment>
<dbReference type="EMBL" id="JAUTXU010000071">
    <property type="protein sequence ID" value="KAK3712162.1"/>
    <property type="molecule type" value="Genomic_DNA"/>
</dbReference>
<proteinExistence type="predicted"/>
<accession>A0ACC3N8N5</accession>
<evidence type="ECO:0000313" key="1">
    <source>
        <dbReference type="EMBL" id="KAK3712162.1"/>
    </source>
</evidence>
<organism evidence="1 2">
    <name type="scientific">Vermiconidia calcicola</name>
    <dbReference type="NCBI Taxonomy" id="1690605"/>
    <lineage>
        <taxon>Eukaryota</taxon>
        <taxon>Fungi</taxon>
        <taxon>Dikarya</taxon>
        <taxon>Ascomycota</taxon>
        <taxon>Pezizomycotina</taxon>
        <taxon>Dothideomycetes</taxon>
        <taxon>Dothideomycetidae</taxon>
        <taxon>Mycosphaerellales</taxon>
        <taxon>Extremaceae</taxon>
        <taxon>Vermiconidia</taxon>
    </lineage>
</organism>
<evidence type="ECO:0000313" key="2">
    <source>
        <dbReference type="Proteomes" id="UP001281147"/>
    </source>
</evidence>
<protein>
    <submittedName>
        <fullName evidence="1">Uncharacterized protein</fullName>
    </submittedName>
</protein>
<dbReference type="Proteomes" id="UP001281147">
    <property type="component" value="Unassembled WGS sequence"/>
</dbReference>
<gene>
    <name evidence="1" type="ORF">LTR37_009253</name>
</gene>
<sequence length="157" mass="17930">MVSNMLISLLAALTVFQFFTLATIVLERGEGTESFFPKNPADHEAWADALEEDRSNVSRRWYSVKQVPGDDPHAGSERKKTFSPWPSSCTDTTDPYGPGERWLRYCFKDRSSQMELEDVVMHAIAMWAPAFMYSSLKVILRRAHWHEAFPGVQLMLG</sequence>
<name>A0ACC3N8N5_9PEZI</name>